<sequence length="85" mass="9377">MINGFEVVGRAGAGVVILWGVIGFFMSLIAILLLIKHDKHYGLPANSWHYLIFQIYLSIALLLFIIGGVLLGIVLLFAGMDDYQL</sequence>
<gene>
    <name evidence="2" type="ORF">DNU06_07070</name>
</gene>
<keyword evidence="1" id="KW-0812">Transmembrane</keyword>
<name>A0A2W1NEQ7_9FLAO</name>
<dbReference type="EMBL" id="QKSB01000003">
    <property type="protein sequence ID" value="PZE17583.1"/>
    <property type="molecule type" value="Genomic_DNA"/>
</dbReference>
<feature type="transmembrane region" description="Helical" evidence="1">
    <location>
        <begin position="55"/>
        <end position="78"/>
    </location>
</feature>
<accession>A0A2W1NEQ7</accession>
<dbReference type="Proteomes" id="UP000249248">
    <property type="component" value="Unassembled WGS sequence"/>
</dbReference>
<proteinExistence type="predicted"/>
<reference evidence="2 3" key="1">
    <citation type="submission" date="2018-06" db="EMBL/GenBank/DDBJ databases">
        <title>The draft genome sequence of Crocinitomix sp. SM1701.</title>
        <authorList>
            <person name="Zhang X."/>
        </authorList>
    </citation>
    <scope>NUCLEOTIDE SEQUENCE [LARGE SCALE GENOMIC DNA]</scope>
    <source>
        <strain evidence="2 3">SM1701</strain>
    </source>
</reference>
<keyword evidence="3" id="KW-1185">Reference proteome</keyword>
<keyword evidence="1" id="KW-1133">Transmembrane helix</keyword>
<evidence type="ECO:0000313" key="3">
    <source>
        <dbReference type="Proteomes" id="UP000249248"/>
    </source>
</evidence>
<comment type="caution">
    <text evidence="2">The sequence shown here is derived from an EMBL/GenBank/DDBJ whole genome shotgun (WGS) entry which is preliminary data.</text>
</comment>
<dbReference type="AlphaFoldDB" id="A0A2W1NEQ7"/>
<evidence type="ECO:0000313" key="2">
    <source>
        <dbReference type="EMBL" id="PZE17583.1"/>
    </source>
</evidence>
<protein>
    <submittedName>
        <fullName evidence="2">Uncharacterized protein</fullName>
    </submittedName>
</protein>
<feature type="transmembrane region" description="Helical" evidence="1">
    <location>
        <begin position="12"/>
        <end position="35"/>
    </location>
</feature>
<organism evidence="2 3">
    <name type="scientific">Putridiphycobacter roseus</name>
    <dbReference type="NCBI Taxonomy" id="2219161"/>
    <lineage>
        <taxon>Bacteria</taxon>
        <taxon>Pseudomonadati</taxon>
        <taxon>Bacteroidota</taxon>
        <taxon>Flavobacteriia</taxon>
        <taxon>Flavobacteriales</taxon>
        <taxon>Crocinitomicaceae</taxon>
        <taxon>Putridiphycobacter</taxon>
    </lineage>
</organism>
<evidence type="ECO:0000256" key="1">
    <source>
        <dbReference type="SAM" id="Phobius"/>
    </source>
</evidence>
<keyword evidence="1" id="KW-0472">Membrane</keyword>